<dbReference type="GO" id="GO:0046452">
    <property type="term" value="P:dihydrofolate metabolic process"/>
    <property type="evidence" value="ECO:0007669"/>
    <property type="project" value="TreeGrafter"/>
</dbReference>
<evidence type="ECO:0000256" key="3">
    <source>
        <dbReference type="ARBA" id="ARBA00022563"/>
    </source>
</evidence>
<dbReference type="InterPro" id="IPR024072">
    <property type="entry name" value="DHFR-like_dom_sf"/>
</dbReference>
<comment type="pathway">
    <text evidence="1">Cofactor biosynthesis; tetrahydrofolate biosynthesis; 5,6,7,8-tetrahydrofolate from 7,8-dihydrofolate: step 1/1.</text>
</comment>
<dbReference type="GO" id="GO:0046655">
    <property type="term" value="P:folic acid metabolic process"/>
    <property type="evidence" value="ECO:0007669"/>
    <property type="project" value="TreeGrafter"/>
</dbReference>
<dbReference type="EMBL" id="JAMQOM010000003">
    <property type="protein sequence ID" value="MDS0221503.1"/>
    <property type="molecule type" value="Genomic_DNA"/>
</dbReference>
<evidence type="ECO:0000256" key="2">
    <source>
        <dbReference type="ARBA" id="ARBA00012856"/>
    </source>
</evidence>
<feature type="domain" description="DHFR" evidence="7">
    <location>
        <begin position="7"/>
        <end position="186"/>
    </location>
</feature>
<dbReference type="PIRSF" id="PIRSF000194">
    <property type="entry name" value="DHFR"/>
    <property type="match status" value="1"/>
</dbReference>
<evidence type="ECO:0000256" key="6">
    <source>
        <dbReference type="RuleBase" id="RU004474"/>
    </source>
</evidence>
<evidence type="ECO:0000313" key="9">
    <source>
        <dbReference type="Proteomes" id="UP001253439"/>
    </source>
</evidence>
<dbReference type="GO" id="GO:0050661">
    <property type="term" value="F:NADP binding"/>
    <property type="evidence" value="ECO:0007669"/>
    <property type="project" value="InterPro"/>
</dbReference>
<keyword evidence="3" id="KW-0554">One-carbon metabolism</keyword>
<comment type="caution">
    <text evidence="8">The sequence shown here is derived from an EMBL/GenBank/DDBJ whole genome shotgun (WGS) entry which is preliminary data.</text>
</comment>
<reference evidence="8 9" key="1">
    <citation type="submission" date="2022-06" db="EMBL/GenBank/DDBJ databases">
        <title>Haloarcula sp. a new haloarchaeum isolate from saline soil.</title>
        <authorList>
            <person name="Strakova D."/>
            <person name="Galisteo C."/>
            <person name="Sanchez-Porro C."/>
            <person name="Ventosa A."/>
        </authorList>
    </citation>
    <scope>NUCLEOTIDE SEQUENCE [LARGE SCALE GENOMIC DNA]</scope>
    <source>
        <strain evidence="8 9">S1AR25-5A</strain>
    </source>
</reference>
<dbReference type="AlphaFoldDB" id="A0AAE4EZ92"/>
<dbReference type="Gene3D" id="3.40.430.10">
    <property type="entry name" value="Dihydrofolate Reductase, subunit A"/>
    <property type="match status" value="1"/>
</dbReference>
<gene>
    <name evidence="8" type="ORF">NDI54_09090</name>
</gene>
<dbReference type="CDD" id="cd00209">
    <property type="entry name" value="DHFR"/>
    <property type="match status" value="1"/>
</dbReference>
<dbReference type="PROSITE" id="PS51330">
    <property type="entry name" value="DHFR_2"/>
    <property type="match status" value="1"/>
</dbReference>
<protein>
    <recommendedName>
        <fullName evidence="2">dihydrofolate reductase</fullName>
        <ecNumber evidence="2">1.5.1.3</ecNumber>
    </recommendedName>
</protein>
<evidence type="ECO:0000256" key="4">
    <source>
        <dbReference type="ARBA" id="ARBA00022857"/>
    </source>
</evidence>
<sequence>MTAPNTELVLVVAADENNVIGLDGGVPWHYPEDVRQYKDRIAGHPVILGRRTFESMDPLSDCYTVVLTSDESRRAESETVEYATSPRDAVEAAARAAASEEFGGGSDAAGASDTPPVTYVIGGEAVYDLFLPFAGRVFLSRIHERNEGDRYFPDLGEEWTELSRESYDGFDVIEYEQASPRPFDEL</sequence>
<dbReference type="Proteomes" id="UP001253439">
    <property type="component" value="Unassembled WGS sequence"/>
</dbReference>
<evidence type="ECO:0000259" key="7">
    <source>
        <dbReference type="PROSITE" id="PS51330"/>
    </source>
</evidence>
<dbReference type="InterPro" id="IPR001796">
    <property type="entry name" value="DHFR_dom"/>
</dbReference>
<keyword evidence="9" id="KW-1185">Reference proteome</keyword>
<dbReference type="InterPro" id="IPR012259">
    <property type="entry name" value="DHFR"/>
</dbReference>
<dbReference type="EC" id="1.5.1.3" evidence="2"/>
<organism evidence="8 9">
    <name type="scientific">Haloarcula terrestris</name>
    <dbReference type="NCBI Taxonomy" id="2950533"/>
    <lineage>
        <taxon>Archaea</taxon>
        <taxon>Methanobacteriati</taxon>
        <taxon>Methanobacteriota</taxon>
        <taxon>Stenosarchaea group</taxon>
        <taxon>Halobacteria</taxon>
        <taxon>Halobacteriales</taxon>
        <taxon>Haloarculaceae</taxon>
        <taxon>Haloarcula</taxon>
    </lineage>
</organism>
<dbReference type="GO" id="GO:0046654">
    <property type="term" value="P:tetrahydrofolate biosynthetic process"/>
    <property type="evidence" value="ECO:0007669"/>
    <property type="project" value="InterPro"/>
</dbReference>
<dbReference type="PRINTS" id="PR00070">
    <property type="entry name" value="DHFR"/>
</dbReference>
<dbReference type="GO" id="GO:0004146">
    <property type="term" value="F:dihydrofolate reductase activity"/>
    <property type="evidence" value="ECO:0007669"/>
    <property type="project" value="UniProtKB-EC"/>
</dbReference>
<keyword evidence="5" id="KW-0560">Oxidoreductase</keyword>
<evidence type="ECO:0000256" key="5">
    <source>
        <dbReference type="ARBA" id="ARBA00023002"/>
    </source>
</evidence>
<dbReference type="RefSeq" id="WP_310896145.1">
    <property type="nucleotide sequence ID" value="NZ_JAMQOM010000003.1"/>
</dbReference>
<evidence type="ECO:0000313" key="8">
    <source>
        <dbReference type="EMBL" id="MDS0221503.1"/>
    </source>
</evidence>
<comment type="similarity">
    <text evidence="6">Belongs to the dihydrofolate reductase family.</text>
</comment>
<dbReference type="GO" id="GO:0005829">
    <property type="term" value="C:cytosol"/>
    <property type="evidence" value="ECO:0007669"/>
    <property type="project" value="TreeGrafter"/>
</dbReference>
<evidence type="ECO:0000256" key="1">
    <source>
        <dbReference type="ARBA" id="ARBA00004903"/>
    </source>
</evidence>
<proteinExistence type="inferred from homology"/>
<dbReference type="Pfam" id="PF00186">
    <property type="entry name" value="DHFR_1"/>
    <property type="match status" value="1"/>
</dbReference>
<keyword evidence="4" id="KW-0521">NADP</keyword>
<dbReference type="GO" id="GO:0006730">
    <property type="term" value="P:one-carbon metabolic process"/>
    <property type="evidence" value="ECO:0007669"/>
    <property type="project" value="UniProtKB-KW"/>
</dbReference>
<accession>A0AAE4EZ92</accession>
<name>A0AAE4EZ92_9EURY</name>
<dbReference type="PANTHER" id="PTHR48069:SF3">
    <property type="entry name" value="DIHYDROFOLATE REDUCTASE"/>
    <property type="match status" value="1"/>
</dbReference>
<dbReference type="PROSITE" id="PS00075">
    <property type="entry name" value="DHFR_1"/>
    <property type="match status" value="1"/>
</dbReference>
<dbReference type="InterPro" id="IPR017925">
    <property type="entry name" value="DHFR_CS"/>
</dbReference>
<dbReference type="SUPFAM" id="SSF53597">
    <property type="entry name" value="Dihydrofolate reductase-like"/>
    <property type="match status" value="1"/>
</dbReference>
<dbReference type="PANTHER" id="PTHR48069">
    <property type="entry name" value="DIHYDROFOLATE REDUCTASE"/>
    <property type="match status" value="1"/>
</dbReference>